<dbReference type="Gene3D" id="4.10.430.10">
    <property type="entry name" value="Histone-like protein H-NS, C-terminal domain"/>
    <property type="match status" value="1"/>
</dbReference>
<name>A0A318JEW5_9NEIS</name>
<dbReference type="GO" id="GO:0001217">
    <property type="term" value="F:DNA-binding transcription repressor activity"/>
    <property type="evidence" value="ECO:0007669"/>
    <property type="project" value="TreeGrafter"/>
</dbReference>
<comment type="similarity">
    <text evidence="2">Belongs to the histone-like protein H-NS family.</text>
</comment>
<feature type="domain" description="DNA-binding protein H-NS-like C-terminal" evidence="5">
    <location>
        <begin position="57"/>
        <end position="102"/>
    </location>
</feature>
<dbReference type="Pfam" id="PF00816">
    <property type="entry name" value="Histone_HNS"/>
    <property type="match status" value="1"/>
</dbReference>
<comment type="caution">
    <text evidence="6">The sequence shown here is derived from an EMBL/GenBank/DDBJ whole genome shotgun (WGS) entry which is preliminary data.</text>
</comment>
<reference evidence="6 7" key="1">
    <citation type="submission" date="2018-05" db="EMBL/GenBank/DDBJ databases">
        <title>Genomic Encyclopedia of Type Strains, Phase IV (KMG-IV): sequencing the most valuable type-strain genomes for metagenomic binning, comparative biology and taxonomic classification.</title>
        <authorList>
            <person name="Goeker M."/>
        </authorList>
    </citation>
    <scope>NUCLEOTIDE SEQUENCE [LARGE SCALE GENOMIC DNA]</scope>
    <source>
        <strain evidence="6 7">DSM 25134</strain>
    </source>
</reference>
<dbReference type="GO" id="GO:0003680">
    <property type="term" value="F:minor groove of adenine-thymine-rich DNA binding"/>
    <property type="evidence" value="ECO:0007669"/>
    <property type="project" value="TreeGrafter"/>
</dbReference>
<dbReference type="Proteomes" id="UP000248395">
    <property type="component" value="Unassembled WGS sequence"/>
</dbReference>
<evidence type="ECO:0000256" key="3">
    <source>
        <dbReference type="ARBA" id="ARBA00022490"/>
    </source>
</evidence>
<dbReference type="InterPro" id="IPR037150">
    <property type="entry name" value="H-NS_C_dom_sf"/>
</dbReference>
<dbReference type="SUPFAM" id="SSF81273">
    <property type="entry name" value="H-NS histone-like proteins"/>
    <property type="match status" value="1"/>
</dbReference>
<protein>
    <submittedName>
        <fullName evidence="6">DNA-binding protein H-NS</fullName>
    </submittedName>
</protein>
<gene>
    <name evidence="6" type="ORF">DFR38_111105</name>
</gene>
<keyword evidence="3" id="KW-0963">Cytoplasm</keyword>
<evidence type="ECO:0000256" key="1">
    <source>
        <dbReference type="ARBA" id="ARBA00004453"/>
    </source>
</evidence>
<dbReference type="GO" id="GO:0005829">
    <property type="term" value="C:cytosol"/>
    <property type="evidence" value="ECO:0007669"/>
    <property type="project" value="TreeGrafter"/>
</dbReference>
<dbReference type="AlphaFoldDB" id="A0A318JEW5"/>
<evidence type="ECO:0000313" key="6">
    <source>
        <dbReference type="EMBL" id="PXX45708.1"/>
    </source>
</evidence>
<keyword evidence="7" id="KW-1185">Reference proteome</keyword>
<organism evidence="6 7">
    <name type="scientific">Aquitalea magnusonii</name>
    <dbReference type="NCBI Taxonomy" id="332411"/>
    <lineage>
        <taxon>Bacteria</taxon>
        <taxon>Pseudomonadati</taxon>
        <taxon>Pseudomonadota</taxon>
        <taxon>Betaproteobacteria</taxon>
        <taxon>Neisseriales</taxon>
        <taxon>Chromobacteriaceae</taxon>
        <taxon>Aquitalea</taxon>
    </lineage>
</organism>
<dbReference type="GO" id="GO:0003681">
    <property type="term" value="F:bent DNA binding"/>
    <property type="evidence" value="ECO:0007669"/>
    <property type="project" value="TreeGrafter"/>
</dbReference>
<proteinExistence type="inferred from homology"/>
<dbReference type="EMBL" id="QJKC01000011">
    <property type="protein sequence ID" value="PXX45708.1"/>
    <property type="molecule type" value="Genomic_DNA"/>
</dbReference>
<dbReference type="PANTHER" id="PTHR38097">
    <property type="match status" value="1"/>
</dbReference>
<dbReference type="PANTHER" id="PTHR38097:SF2">
    <property type="entry name" value="DNA-BINDING PROTEIN STPA"/>
    <property type="match status" value="1"/>
</dbReference>
<dbReference type="RefSeq" id="WP_059286015.1">
    <property type="nucleotide sequence ID" value="NZ_LNQU01000052.1"/>
</dbReference>
<evidence type="ECO:0000313" key="7">
    <source>
        <dbReference type="Proteomes" id="UP000248395"/>
    </source>
</evidence>
<comment type="subcellular location">
    <subcellularLocation>
        <location evidence="1">Cytoplasm</location>
        <location evidence="1">Nucleoid</location>
    </subcellularLocation>
</comment>
<dbReference type="GO" id="GO:0032993">
    <property type="term" value="C:protein-DNA complex"/>
    <property type="evidence" value="ECO:0007669"/>
    <property type="project" value="TreeGrafter"/>
</dbReference>
<dbReference type="GO" id="GO:0009295">
    <property type="term" value="C:nucleoid"/>
    <property type="evidence" value="ECO:0007669"/>
    <property type="project" value="UniProtKB-SubCell"/>
</dbReference>
<sequence>MDISNLSFTELVALKGDVENEIKRRESEEKSKAKKQIIELAKAYGLSVEEVLGKVGATVRKPVEAKYRHPENAELTWTGRGRKPVWVQELLNAGKTLEDLAI</sequence>
<dbReference type="SMART" id="SM00528">
    <property type="entry name" value="HNS"/>
    <property type="match status" value="1"/>
</dbReference>
<dbReference type="GO" id="GO:0000976">
    <property type="term" value="F:transcription cis-regulatory region binding"/>
    <property type="evidence" value="ECO:0007669"/>
    <property type="project" value="TreeGrafter"/>
</dbReference>
<evidence type="ECO:0000256" key="2">
    <source>
        <dbReference type="ARBA" id="ARBA00010610"/>
    </source>
</evidence>
<evidence type="ECO:0000256" key="4">
    <source>
        <dbReference type="ARBA" id="ARBA00023125"/>
    </source>
</evidence>
<dbReference type="InterPro" id="IPR027444">
    <property type="entry name" value="H-NS_C_dom"/>
</dbReference>
<dbReference type="OrthoDB" id="5297879at2"/>
<accession>A0A318JEW5</accession>
<keyword evidence="4 6" id="KW-0238">DNA-binding</keyword>
<evidence type="ECO:0000259" key="5">
    <source>
        <dbReference type="SMART" id="SM00528"/>
    </source>
</evidence>